<dbReference type="EMBL" id="CAJQZP010000816">
    <property type="protein sequence ID" value="CAG4986677.1"/>
    <property type="molecule type" value="Genomic_DNA"/>
</dbReference>
<gene>
    <name evidence="1" type="ORF">PAPOLLO_LOCUS11289</name>
</gene>
<dbReference type="Proteomes" id="UP000691718">
    <property type="component" value="Unassembled WGS sequence"/>
</dbReference>
<organism evidence="1 2">
    <name type="scientific">Parnassius apollo</name>
    <name type="common">Apollo butterfly</name>
    <name type="synonym">Papilio apollo</name>
    <dbReference type="NCBI Taxonomy" id="110799"/>
    <lineage>
        <taxon>Eukaryota</taxon>
        <taxon>Metazoa</taxon>
        <taxon>Ecdysozoa</taxon>
        <taxon>Arthropoda</taxon>
        <taxon>Hexapoda</taxon>
        <taxon>Insecta</taxon>
        <taxon>Pterygota</taxon>
        <taxon>Neoptera</taxon>
        <taxon>Endopterygota</taxon>
        <taxon>Lepidoptera</taxon>
        <taxon>Glossata</taxon>
        <taxon>Ditrysia</taxon>
        <taxon>Papilionoidea</taxon>
        <taxon>Papilionidae</taxon>
        <taxon>Parnassiinae</taxon>
        <taxon>Parnassini</taxon>
        <taxon>Parnassius</taxon>
        <taxon>Parnassius</taxon>
    </lineage>
</organism>
<name>A0A8S3WWM2_PARAO</name>
<reference evidence="1" key="1">
    <citation type="submission" date="2021-04" db="EMBL/GenBank/DDBJ databases">
        <authorList>
            <person name="Tunstrom K."/>
        </authorList>
    </citation>
    <scope>NUCLEOTIDE SEQUENCE</scope>
</reference>
<sequence>MQRLQDPADEIENTDQSNIIYSVVPLHRSYANCVTIKANIPEDLRSEIATEASEVRSECAELFLSEEMINVQNLTTVDTFNLPEADNGLNISEDVQILDHSLQTTIKSAIDEPLTQQSSLHLTDLAITADSPETTRFP</sequence>
<proteinExistence type="predicted"/>
<protein>
    <submittedName>
        <fullName evidence="1">(apollo) hypothetical protein</fullName>
    </submittedName>
</protein>
<comment type="caution">
    <text evidence="1">The sequence shown here is derived from an EMBL/GenBank/DDBJ whole genome shotgun (WGS) entry which is preliminary data.</text>
</comment>
<evidence type="ECO:0000313" key="1">
    <source>
        <dbReference type="EMBL" id="CAG4986677.1"/>
    </source>
</evidence>
<dbReference type="OrthoDB" id="6932433at2759"/>
<keyword evidence="2" id="KW-1185">Reference proteome</keyword>
<dbReference type="AlphaFoldDB" id="A0A8S3WWM2"/>
<evidence type="ECO:0000313" key="2">
    <source>
        <dbReference type="Proteomes" id="UP000691718"/>
    </source>
</evidence>
<accession>A0A8S3WWM2</accession>